<dbReference type="PROSITE" id="PS50158">
    <property type="entry name" value="ZF_CCHC"/>
    <property type="match status" value="1"/>
</dbReference>
<organism evidence="8 9">
    <name type="scientific">Panthera leo</name>
    <name type="common">Lion</name>
    <dbReference type="NCBI Taxonomy" id="9689"/>
    <lineage>
        <taxon>Eukaryota</taxon>
        <taxon>Metazoa</taxon>
        <taxon>Chordata</taxon>
        <taxon>Craniata</taxon>
        <taxon>Vertebrata</taxon>
        <taxon>Euteleostomi</taxon>
        <taxon>Mammalia</taxon>
        <taxon>Eutheria</taxon>
        <taxon>Laurasiatheria</taxon>
        <taxon>Carnivora</taxon>
        <taxon>Feliformia</taxon>
        <taxon>Felidae</taxon>
        <taxon>Pantherinae</taxon>
        <taxon>Panthera</taxon>
    </lineage>
</organism>
<dbReference type="PANTHER" id="PTHR33166">
    <property type="entry name" value="GAG_P30 DOMAIN-CONTAINING PROTEIN"/>
    <property type="match status" value="1"/>
</dbReference>
<keyword evidence="5" id="KW-0479">Metal-binding</keyword>
<dbReference type="InterPro" id="IPR036875">
    <property type="entry name" value="Znf_CCHC_sf"/>
</dbReference>
<feature type="compositionally biased region" description="Pro residues" evidence="6">
    <location>
        <begin position="185"/>
        <end position="199"/>
    </location>
</feature>
<evidence type="ECO:0000313" key="9">
    <source>
        <dbReference type="Proteomes" id="UP000694399"/>
    </source>
</evidence>
<evidence type="ECO:0000313" key="8">
    <source>
        <dbReference type="Ensembl" id="ENSPLOP00000004957.1"/>
    </source>
</evidence>
<keyword evidence="9" id="KW-1185">Reference proteome</keyword>
<dbReference type="InterPro" id="IPR010999">
    <property type="entry name" value="Retrovr_matrix"/>
</dbReference>
<sequence>MGQNQSTPTPLSLILTHFQDYRRAASVFGLHVKKPVLRTLCEVEWTSFQVEWPPQGTFDLTLIYKVHDIVFSRHVDQIPYIGAWRTLIENPPDWLKLLLPLSPCLPKVQALPLKGSPSGARNKNLDGTKRLPPLSPAPEEEEETYRPPPYSSRSKNTSQDASDQEASPSQDTPLSPSHTRSGTPFHPPPPALPLRPGPPLQGEVRPFMTYVPFSTSDLYNWKFQNPSFSEKPQTLISLLETIFVTHQPTWDDCQQLLQVLFTTEEQDKIRREAQKLVMGPNGQPTEDPAVLEEVFPSSHPENWDPNTPHGRRSLTLFRQTLLGGLRAAACRPTNMSKVTEVIQGAEESPSAFLERLMEAYRTFTPIDPEAPENRRALNLAFVSQAAPDIRKKLQKLDGFEGKNLSELVEIAQKVFNNRDSQEDRQTKKLSRVVAAVLDAREGRGPRTPKEFWSEQKKKDKQRVKVSLGKYQCAYCKQEGHWKKDCPNLAQRKTRPPQVSVMGVNFD</sequence>
<protein>
    <recommendedName>
        <fullName evidence="7">CCHC-type domain-containing protein</fullName>
    </recommendedName>
</protein>
<dbReference type="SMART" id="SM00343">
    <property type="entry name" value="ZnF_C2HC"/>
    <property type="match status" value="1"/>
</dbReference>
<dbReference type="InterPro" id="IPR036946">
    <property type="entry name" value="G_retro_matrix_sf"/>
</dbReference>
<comment type="subcellular location">
    <subcellularLocation>
        <location evidence="1">Host cell membrane</location>
    </subcellularLocation>
</comment>
<reference evidence="8" key="1">
    <citation type="journal article" date="2019" name="bioRxiv">
        <title>Long live the king: chromosome-level assembly of the lion (Panthera leo) using linked-read, Hi-C, and long read data.</title>
        <authorList>
            <person name="Armstrong E.E."/>
            <person name="Taylor R.W."/>
            <person name="Miller D.E."/>
            <person name="Kaelin C."/>
            <person name="Barsh G."/>
            <person name="Hadly E.A."/>
            <person name="Petrov D."/>
        </authorList>
    </citation>
    <scope>NUCLEOTIDE SEQUENCE [LARGE SCALE GENOMIC DNA]</scope>
</reference>
<feature type="domain" description="CCHC-type" evidence="7">
    <location>
        <begin position="472"/>
        <end position="487"/>
    </location>
</feature>
<keyword evidence="5" id="KW-0863">Zinc-finger</keyword>
<evidence type="ECO:0000259" key="7">
    <source>
        <dbReference type="PROSITE" id="PS50158"/>
    </source>
</evidence>
<dbReference type="InterPro" id="IPR000840">
    <property type="entry name" value="G_retro_matrix"/>
</dbReference>
<dbReference type="Gene3D" id="4.10.60.10">
    <property type="entry name" value="Zinc finger, CCHC-type"/>
    <property type="match status" value="1"/>
</dbReference>
<dbReference type="InterPro" id="IPR050462">
    <property type="entry name" value="Retroviral_Gag-Pol_poly"/>
</dbReference>
<evidence type="ECO:0000256" key="3">
    <source>
        <dbReference type="ARBA" id="ARBA00022870"/>
    </source>
</evidence>
<dbReference type="InterPro" id="IPR003036">
    <property type="entry name" value="Gag_P30"/>
</dbReference>
<evidence type="ECO:0000256" key="5">
    <source>
        <dbReference type="PROSITE-ProRule" id="PRU00047"/>
    </source>
</evidence>
<feature type="region of interest" description="Disordered" evidence="6">
    <location>
        <begin position="110"/>
        <end position="200"/>
    </location>
</feature>
<dbReference type="AlphaFoldDB" id="A0A8C8WKP7"/>
<keyword evidence="2" id="KW-1032">Host cell membrane</keyword>
<dbReference type="GeneTree" id="ENSGT00980000198632"/>
<feature type="compositionally biased region" description="Polar residues" evidence="6">
    <location>
        <begin position="151"/>
        <end position="182"/>
    </location>
</feature>
<proteinExistence type="predicted"/>
<dbReference type="Pfam" id="PF00098">
    <property type="entry name" value="zf-CCHC"/>
    <property type="match status" value="1"/>
</dbReference>
<dbReference type="GO" id="GO:0003676">
    <property type="term" value="F:nucleic acid binding"/>
    <property type="evidence" value="ECO:0007669"/>
    <property type="project" value="InterPro"/>
</dbReference>
<dbReference type="Gene3D" id="1.10.150.180">
    <property type="entry name" value="Gamma-retroviral matrix domain"/>
    <property type="match status" value="1"/>
</dbReference>
<accession>A0A8C8WKP7</accession>
<dbReference type="SUPFAM" id="SSF47943">
    <property type="entry name" value="Retrovirus capsid protein, N-terminal core domain"/>
    <property type="match status" value="1"/>
</dbReference>
<dbReference type="SUPFAM" id="SSF57756">
    <property type="entry name" value="Retrovirus zinc finger-like domains"/>
    <property type="match status" value="1"/>
</dbReference>
<keyword evidence="3" id="KW-1043">Host membrane</keyword>
<reference evidence="8" key="3">
    <citation type="submission" date="2025-09" db="UniProtKB">
        <authorList>
            <consortium name="Ensembl"/>
        </authorList>
    </citation>
    <scope>IDENTIFICATION</scope>
</reference>
<evidence type="ECO:0000256" key="1">
    <source>
        <dbReference type="ARBA" id="ARBA00004165"/>
    </source>
</evidence>
<evidence type="ECO:0000256" key="6">
    <source>
        <dbReference type="SAM" id="MobiDB-lite"/>
    </source>
</evidence>
<dbReference type="InterPro" id="IPR001878">
    <property type="entry name" value="Znf_CCHC"/>
</dbReference>
<dbReference type="Gene3D" id="1.10.375.10">
    <property type="entry name" value="Human Immunodeficiency Virus Type 1 Capsid Protein"/>
    <property type="match status" value="1"/>
</dbReference>
<dbReference type="Proteomes" id="UP000694399">
    <property type="component" value="Chromosome B3"/>
</dbReference>
<dbReference type="GO" id="GO:0019068">
    <property type="term" value="P:virion assembly"/>
    <property type="evidence" value="ECO:0007669"/>
    <property type="project" value="InterPro"/>
</dbReference>
<keyword evidence="4" id="KW-0472">Membrane</keyword>
<keyword evidence="5" id="KW-0862">Zinc</keyword>
<dbReference type="Ensembl" id="ENSPLOT00000005493.1">
    <property type="protein sequence ID" value="ENSPLOP00000004957.1"/>
    <property type="gene ID" value="ENSPLOG00000003645.1"/>
</dbReference>
<dbReference type="Pfam" id="PF02093">
    <property type="entry name" value="Gag_p30"/>
    <property type="match status" value="1"/>
</dbReference>
<dbReference type="Pfam" id="PF01140">
    <property type="entry name" value="Gag_MA"/>
    <property type="match status" value="1"/>
</dbReference>
<dbReference type="InterPro" id="IPR008919">
    <property type="entry name" value="Retrov_capsid_N"/>
</dbReference>
<name>A0A8C8WKP7_PANLE</name>
<dbReference type="SUPFAM" id="SSF47836">
    <property type="entry name" value="Retroviral matrix proteins"/>
    <property type="match status" value="1"/>
</dbReference>
<evidence type="ECO:0000256" key="4">
    <source>
        <dbReference type="ARBA" id="ARBA00023136"/>
    </source>
</evidence>
<reference evidence="8" key="2">
    <citation type="submission" date="2025-08" db="UniProtKB">
        <authorList>
            <consortium name="Ensembl"/>
        </authorList>
    </citation>
    <scope>IDENTIFICATION</scope>
</reference>
<dbReference type="OMA" id="CEVEWTS"/>
<evidence type="ECO:0000256" key="2">
    <source>
        <dbReference type="ARBA" id="ARBA00022511"/>
    </source>
</evidence>
<dbReference type="GO" id="GO:0008270">
    <property type="term" value="F:zinc ion binding"/>
    <property type="evidence" value="ECO:0007669"/>
    <property type="project" value="UniProtKB-KW"/>
</dbReference>